<dbReference type="EMBL" id="AOHO01000054">
    <property type="protein sequence ID" value="EME58812.1"/>
    <property type="molecule type" value="Genomic_DNA"/>
</dbReference>
<reference evidence="2 3" key="1">
    <citation type="journal article" date="2013" name="Genome Announc.">
        <title>Draft Genome Sequence of Amycolatopsis decaplanina Strain DSM 44594T.</title>
        <authorList>
            <person name="Kaur N."/>
            <person name="Kumar S."/>
            <person name="Bala M."/>
            <person name="Raghava G.P."/>
            <person name="Mayilraj S."/>
        </authorList>
    </citation>
    <scope>NUCLEOTIDE SEQUENCE [LARGE SCALE GENOMIC DNA]</scope>
    <source>
        <strain evidence="2 3">DSM 44594</strain>
    </source>
</reference>
<organism evidence="2 3">
    <name type="scientific">Amycolatopsis decaplanina DSM 44594</name>
    <dbReference type="NCBI Taxonomy" id="1284240"/>
    <lineage>
        <taxon>Bacteria</taxon>
        <taxon>Bacillati</taxon>
        <taxon>Actinomycetota</taxon>
        <taxon>Actinomycetes</taxon>
        <taxon>Pseudonocardiales</taxon>
        <taxon>Pseudonocardiaceae</taxon>
        <taxon>Amycolatopsis</taxon>
    </lineage>
</organism>
<dbReference type="Proteomes" id="UP000054226">
    <property type="component" value="Unassembled WGS sequence"/>
</dbReference>
<sequence length="60" mass="5768">MTLSTFGMSGVSVVELKGGAGKDLTPVLVTGLGEAAIETDDSAANDAPPPNGIPAGKAGN</sequence>
<feature type="region of interest" description="Disordered" evidence="1">
    <location>
        <begin position="38"/>
        <end position="60"/>
    </location>
</feature>
<keyword evidence="3" id="KW-1185">Reference proteome</keyword>
<protein>
    <submittedName>
        <fullName evidence="2">Amino acid ABC transporter substrate-binding protein</fullName>
    </submittedName>
</protein>
<accession>M2YV60</accession>
<gene>
    <name evidence="2" type="ORF">H074_17103</name>
</gene>
<proteinExistence type="predicted"/>
<comment type="caution">
    <text evidence="2">The sequence shown here is derived from an EMBL/GenBank/DDBJ whole genome shotgun (WGS) entry which is preliminary data.</text>
</comment>
<evidence type="ECO:0000313" key="3">
    <source>
        <dbReference type="Proteomes" id="UP000054226"/>
    </source>
</evidence>
<evidence type="ECO:0000256" key="1">
    <source>
        <dbReference type="SAM" id="MobiDB-lite"/>
    </source>
</evidence>
<dbReference type="PATRIC" id="fig|1284240.4.peg.3478"/>
<dbReference type="RefSeq" id="WP_007031281.1">
    <property type="nucleotide sequence ID" value="NZ_AOHO01000054.1"/>
</dbReference>
<dbReference type="AlphaFoldDB" id="M2YV60"/>
<evidence type="ECO:0000313" key="2">
    <source>
        <dbReference type="EMBL" id="EME58812.1"/>
    </source>
</evidence>
<name>M2YV60_9PSEU</name>